<evidence type="ECO:0000313" key="6">
    <source>
        <dbReference type="EMBL" id="MCS5726634.1"/>
    </source>
</evidence>
<evidence type="ECO:0000259" key="5">
    <source>
        <dbReference type="PROSITE" id="PS50893"/>
    </source>
</evidence>
<evidence type="ECO:0000256" key="4">
    <source>
        <dbReference type="SAM" id="MobiDB-lite"/>
    </source>
</evidence>
<keyword evidence="3 6" id="KW-0067">ATP-binding</keyword>
<dbReference type="GO" id="GO:0005886">
    <property type="term" value="C:plasma membrane"/>
    <property type="evidence" value="ECO:0007669"/>
    <property type="project" value="TreeGrafter"/>
</dbReference>
<dbReference type="Proteomes" id="UP001165587">
    <property type="component" value="Unassembled WGS sequence"/>
</dbReference>
<dbReference type="InterPro" id="IPR051120">
    <property type="entry name" value="ABC_AA/LPS_Transport"/>
</dbReference>
<dbReference type="EMBL" id="JANLCK010000006">
    <property type="protein sequence ID" value="MCS5726634.1"/>
    <property type="molecule type" value="Genomic_DNA"/>
</dbReference>
<feature type="region of interest" description="Disordered" evidence="4">
    <location>
        <begin position="1"/>
        <end position="22"/>
    </location>
</feature>
<keyword evidence="2" id="KW-0547">Nucleotide-binding</keyword>
<dbReference type="InterPro" id="IPR003593">
    <property type="entry name" value="AAA+_ATPase"/>
</dbReference>
<dbReference type="SUPFAM" id="SSF52540">
    <property type="entry name" value="P-loop containing nucleoside triphosphate hydrolases"/>
    <property type="match status" value="1"/>
</dbReference>
<organism evidence="6 7">
    <name type="scientific">Herbiconiux oxytropis</name>
    <dbReference type="NCBI Taxonomy" id="2970915"/>
    <lineage>
        <taxon>Bacteria</taxon>
        <taxon>Bacillati</taxon>
        <taxon>Actinomycetota</taxon>
        <taxon>Actinomycetes</taxon>
        <taxon>Micrococcales</taxon>
        <taxon>Microbacteriaceae</taxon>
        <taxon>Herbiconiux</taxon>
    </lineage>
</organism>
<dbReference type="GO" id="GO:0005524">
    <property type="term" value="F:ATP binding"/>
    <property type="evidence" value="ECO:0007669"/>
    <property type="project" value="UniProtKB-KW"/>
</dbReference>
<evidence type="ECO:0000256" key="1">
    <source>
        <dbReference type="ARBA" id="ARBA00022448"/>
    </source>
</evidence>
<name>A0AA42BVL8_9MICO</name>
<protein>
    <submittedName>
        <fullName evidence="6">ABC transporter ATP-binding protein</fullName>
    </submittedName>
</protein>
<keyword evidence="7" id="KW-1185">Reference proteome</keyword>
<keyword evidence="1" id="KW-0813">Transport</keyword>
<dbReference type="InterPro" id="IPR027417">
    <property type="entry name" value="P-loop_NTPase"/>
</dbReference>
<feature type="compositionally biased region" description="Low complexity" evidence="4">
    <location>
        <begin position="1"/>
        <end position="20"/>
    </location>
</feature>
<dbReference type="GO" id="GO:0016887">
    <property type="term" value="F:ATP hydrolysis activity"/>
    <property type="evidence" value="ECO:0007669"/>
    <property type="project" value="InterPro"/>
</dbReference>
<evidence type="ECO:0000313" key="7">
    <source>
        <dbReference type="Proteomes" id="UP001165587"/>
    </source>
</evidence>
<evidence type="ECO:0000256" key="3">
    <source>
        <dbReference type="ARBA" id="ARBA00022840"/>
    </source>
</evidence>
<dbReference type="PROSITE" id="PS50893">
    <property type="entry name" value="ABC_TRANSPORTER_2"/>
    <property type="match status" value="1"/>
</dbReference>
<gene>
    <name evidence="6" type="ORF">N1028_12100</name>
</gene>
<accession>A0AA42BVL8</accession>
<dbReference type="PANTHER" id="PTHR45772">
    <property type="entry name" value="CONSERVED COMPONENT OF ABC TRANSPORTER FOR NATURAL AMINO ACIDS-RELATED"/>
    <property type="match status" value="1"/>
</dbReference>
<dbReference type="PANTHER" id="PTHR45772:SF2">
    <property type="entry name" value="ABC TRANSPORTER ATP-BINDING PROTEIN"/>
    <property type="match status" value="1"/>
</dbReference>
<dbReference type="Gene3D" id="3.40.50.300">
    <property type="entry name" value="P-loop containing nucleotide triphosphate hydrolases"/>
    <property type="match status" value="1"/>
</dbReference>
<dbReference type="AlphaFoldDB" id="A0AA42BVL8"/>
<dbReference type="RefSeq" id="WP_259529262.1">
    <property type="nucleotide sequence ID" value="NZ_JANLCK010000006.1"/>
</dbReference>
<feature type="domain" description="ABC transporter" evidence="5">
    <location>
        <begin position="21"/>
        <end position="254"/>
    </location>
</feature>
<evidence type="ECO:0000256" key="2">
    <source>
        <dbReference type="ARBA" id="ARBA00022741"/>
    </source>
</evidence>
<dbReference type="Pfam" id="PF00005">
    <property type="entry name" value="ABC_tran"/>
    <property type="match status" value="1"/>
</dbReference>
<comment type="caution">
    <text evidence="6">The sequence shown here is derived from an EMBL/GenBank/DDBJ whole genome shotgun (WGS) entry which is preliminary data.</text>
</comment>
<proteinExistence type="predicted"/>
<dbReference type="SMART" id="SM00382">
    <property type="entry name" value="AAA"/>
    <property type="match status" value="1"/>
</dbReference>
<dbReference type="InterPro" id="IPR003439">
    <property type="entry name" value="ABC_transporter-like_ATP-bd"/>
</dbReference>
<reference evidence="6" key="1">
    <citation type="submission" date="2022-08" db="EMBL/GenBank/DDBJ databases">
        <authorList>
            <person name="Deng Y."/>
            <person name="Han X.-F."/>
            <person name="Zhang Y.-Q."/>
        </authorList>
    </citation>
    <scope>NUCLEOTIDE SEQUENCE</scope>
    <source>
        <strain evidence="6">CPCC 203407</strain>
    </source>
</reference>
<sequence>MTDSSTPQGSPSSQPGPSGTLAAEGVTRHFAGVKALSDVHLEVPAGRITGLIGPNGAGKSTLVNILSGYDRPDEGRVLLGGVDRTRERSYRRTRRGVARTFQHGHIFKEQTILENVQLGALGVGRSSRAARREAIEILDRFDLLEHAGESAAHLPHGVERRLGVARALATRPTHLLLDEPAAGLNDGEMELFKSAIRSVVDDLDVGVLLIDHNMRLIFGACDHIHVLAAGANVVDGPPETVRADPRLAESYLGSMAATIAGGDDA</sequence>